<dbReference type="Proteomes" id="UP000217154">
    <property type="component" value="Chromosome"/>
</dbReference>
<feature type="signal peptide" evidence="1">
    <location>
        <begin position="1"/>
        <end position="18"/>
    </location>
</feature>
<dbReference type="AlphaFoldDB" id="A0A250DQD5"/>
<accession>A0A250DQD5</accession>
<feature type="chain" id="PRO_5012896861" evidence="1">
    <location>
        <begin position="19"/>
        <end position="147"/>
    </location>
</feature>
<protein>
    <submittedName>
        <fullName evidence="3">DUF4124 domain-containing protein</fullName>
    </submittedName>
</protein>
<dbReference type="KEGG" id="vbo:CKY39_27145"/>
<name>A0A250DQD5_9BURK</name>
<evidence type="ECO:0000313" key="4">
    <source>
        <dbReference type="Proteomes" id="UP000217154"/>
    </source>
</evidence>
<evidence type="ECO:0000256" key="1">
    <source>
        <dbReference type="SAM" id="SignalP"/>
    </source>
</evidence>
<organism evidence="3 4">
    <name type="scientific">Variovorax boronicumulans</name>
    <dbReference type="NCBI Taxonomy" id="436515"/>
    <lineage>
        <taxon>Bacteria</taxon>
        <taxon>Pseudomonadati</taxon>
        <taxon>Pseudomonadota</taxon>
        <taxon>Betaproteobacteria</taxon>
        <taxon>Burkholderiales</taxon>
        <taxon>Comamonadaceae</taxon>
        <taxon>Variovorax</taxon>
    </lineage>
</organism>
<keyword evidence="1" id="KW-0732">Signal</keyword>
<dbReference type="RefSeq" id="WP_095746641.1">
    <property type="nucleotide sequence ID" value="NZ_CP023284.1"/>
</dbReference>
<gene>
    <name evidence="3" type="ORF">CKY39_27145</name>
</gene>
<feature type="domain" description="DUF4124" evidence="2">
    <location>
        <begin position="9"/>
        <end position="43"/>
    </location>
</feature>
<dbReference type="EMBL" id="CP023284">
    <property type="protein sequence ID" value="ATA56504.1"/>
    <property type="molecule type" value="Genomic_DNA"/>
</dbReference>
<sequence length="147" mass="16344">MRLLLTLFLLLAALSASAAPPVYRCETAGKVSYSDSPCVGAKVIDATPNQGIDQMSGKSRKGRDVQRTELNHAFDDALRPLTGKSRDQMDVMRQRVKLPARDQGECRQLDARLPELEAATQRETGASKAKADVDLYQTRKRYFDLKC</sequence>
<evidence type="ECO:0000313" key="3">
    <source>
        <dbReference type="EMBL" id="ATA56504.1"/>
    </source>
</evidence>
<proteinExistence type="predicted"/>
<dbReference type="InterPro" id="IPR025392">
    <property type="entry name" value="DUF4124"/>
</dbReference>
<dbReference type="Pfam" id="PF13511">
    <property type="entry name" value="DUF4124"/>
    <property type="match status" value="1"/>
</dbReference>
<evidence type="ECO:0000259" key="2">
    <source>
        <dbReference type="Pfam" id="PF13511"/>
    </source>
</evidence>
<reference evidence="3 4" key="1">
    <citation type="submission" date="2017-09" db="EMBL/GenBank/DDBJ databases">
        <title>The diverse metabolic capabilities of V. boronicumulans make it an excellent choice for continued studies on novel biodegradation.</title>
        <authorList>
            <person name="Sun S."/>
        </authorList>
    </citation>
    <scope>NUCLEOTIDE SEQUENCE [LARGE SCALE GENOMIC DNA]</scope>
    <source>
        <strain evidence="3 4">J1</strain>
    </source>
</reference>